<dbReference type="eggNOG" id="ENOG502ZD0Z">
    <property type="taxonomic scope" value="Bacteria"/>
</dbReference>
<dbReference type="AlphaFoldDB" id="A0A0S2KJC8"/>
<dbReference type="RefSeq" id="WP_060544168.1">
    <property type="nucleotide sequence ID" value="NZ_CP013195.1"/>
</dbReference>
<gene>
    <name evidence="1" type="ORF">AS203_02915</name>
</gene>
<dbReference type="KEGG" id="peo:AS203_02915"/>
<name>A0A0S2KJC8_9BACT</name>
<dbReference type="OrthoDB" id="6225685at2"/>
<dbReference type="EMBL" id="CP013195">
    <property type="protein sequence ID" value="ALO48164.1"/>
    <property type="molecule type" value="Genomic_DNA"/>
</dbReference>
<protein>
    <submittedName>
        <fullName evidence="1">Uncharacterized protein</fullName>
    </submittedName>
</protein>
<evidence type="ECO:0000313" key="2">
    <source>
        <dbReference type="Proteomes" id="UP000056252"/>
    </source>
</evidence>
<evidence type="ECO:0000313" key="1">
    <source>
        <dbReference type="EMBL" id="ALO48164.1"/>
    </source>
</evidence>
<organism evidence="1 2">
    <name type="scientific">Hoylesella enoeca</name>
    <dbReference type="NCBI Taxonomy" id="76123"/>
    <lineage>
        <taxon>Bacteria</taxon>
        <taxon>Pseudomonadati</taxon>
        <taxon>Bacteroidota</taxon>
        <taxon>Bacteroidia</taxon>
        <taxon>Bacteroidales</taxon>
        <taxon>Prevotellaceae</taxon>
        <taxon>Hoylesella</taxon>
    </lineage>
</organism>
<sequence>MMQASFEGKSIWKAGALSLLSSAATYGIGEAFKGTAMTFGNELLRAGAHGLSSAVFTAIDGGNFVSGFASGALASGIGSYAQCVNMNSGLMIASTTAMGGVAAWATGGDFLQGAMQGMTIGLFNHAMHDGDGEIRYYHDKNGNIRGEIPEVVVVSSRHVGNDVLGVAVGMNTILDGIGTSMKKSSGNSSWGSNRKIYWHATAQRGFYGNQYVKTIRLGQIGKGITKVTSPVGKVLDGYTILNGIATDTQNYQSNGYTDGYNTVRATAEVAGSWTGAWAGLRIGGLIGGSVGAVPGAIIGGIIGGVGGAFGGSYLGTLSVDKAYGR</sequence>
<reference evidence="2" key="1">
    <citation type="submission" date="2015-11" db="EMBL/GenBank/DDBJ databases">
        <authorList>
            <person name="Holder M.E."/>
            <person name="Ajami N.J."/>
            <person name="Petrosino J.F."/>
        </authorList>
    </citation>
    <scope>NUCLEOTIDE SEQUENCE [LARGE SCALE GENOMIC DNA]</scope>
    <source>
        <strain evidence="2">F0113</strain>
    </source>
</reference>
<dbReference type="Proteomes" id="UP000056252">
    <property type="component" value="Chromosome"/>
</dbReference>
<dbReference type="STRING" id="76123.AS203_02915"/>
<proteinExistence type="predicted"/>
<accession>A0A0S2KJC8</accession>
<keyword evidence="2" id="KW-1185">Reference proteome</keyword>